<protein>
    <recommendedName>
        <fullName evidence="4">C2 domain-containing protein</fullName>
    </recommendedName>
</protein>
<dbReference type="InterPro" id="IPR043567">
    <property type="entry name" value="SYTL1-5_C2B"/>
</dbReference>
<dbReference type="InterPro" id="IPR035892">
    <property type="entry name" value="C2_domain_sf"/>
</dbReference>
<dbReference type="OrthoDB" id="195679at2759"/>
<dbReference type="PRINTS" id="PR00399">
    <property type="entry name" value="SYNAPTOTAGMN"/>
</dbReference>
<comment type="subcellular location">
    <subcellularLocation>
        <location evidence="1">Membrane</location>
    </subcellularLocation>
</comment>
<dbReference type="GO" id="GO:0042043">
    <property type="term" value="F:neurexin family protein binding"/>
    <property type="evidence" value="ECO:0007669"/>
    <property type="project" value="TreeGrafter"/>
</dbReference>
<keyword evidence="3" id="KW-0472">Membrane</keyword>
<dbReference type="GO" id="GO:0006887">
    <property type="term" value="P:exocytosis"/>
    <property type="evidence" value="ECO:0007669"/>
    <property type="project" value="TreeGrafter"/>
</dbReference>
<dbReference type="FunFam" id="2.60.40.150:FF:000006">
    <property type="entry name" value="Synaptotagmin-like 5, isoform CRA_a"/>
    <property type="match status" value="1"/>
</dbReference>
<dbReference type="CDD" id="cd08521">
    <property type="entry name" value="C2A_SLP"/>
    <property type="match status" value="1"/>
</dbReference>
<dbReference type="InterPro" id="IPR001565">
    <property type="entry name" value="Synaptotagmin"/>
</dbReference>
<dbReference type="SUPFAM" id="SSF49562">
    <property type="entry name" value="C2 domain (Calcium/lipid-binding domain, CaLB)"/>
    <property type="match status" value="2"/>
</dbReference>
<evidence type="ECO:0000313" key="6">
    <source>
        <dbReference type="Proteomes" id="UP000192247"/>
    </source>
</evidence>
<dbReference type="Proteomes" id="UP000192247">
    <property type="component" value="Unassembled WGS sequence"/>
</dbReference>
<dbReference type="Pfam" id="PF00168">
    <property type="entry name" value="C2"/>
    <property type="match status" value="2"/>
</dbReference>
<dbReference type="STRING" id="418985.A0A1V9XT81"/>
<sequence length="328" mass="37119">MTSVYSAAGSGRYRAVAVTGEVNFGLSYDLRQNVLSVLVREAKNLAAVDEKRNRSDPYVKVYLLPDRSKSGKRKTKVRKHTLNPVFNEVLRFTVERSELTSRTLWLSVWHCDMFGRNDFLGEVMKDLSSDMLETDTSHWYPLQERVNSLDGGTLGLGGGFGPLGTGGAYKGDFMLSLKWAPHDHRPGRGSLHVIVKEASNLQATRSNGTSDPFCKCYLLPDRHKSSKQKTAVVRHSTNPVWNHPFVYHDVSLAELRERALELTIWDYDKITSNDFLGGVRLSLGTGKYQNSIVDWMNAQGEEIRLWRQMLDKPNHWIDGCLLLRASMN</sequence>
<evidence type="ECO:0000256" key="1">
    <source>
        <dbReference type="ARBA" id="ARBA00004370"/>
    </source>
</evidence>
<evidence type="ECO:0000256" key="2">
    <source>
        <dbReference type="ARBA" id="ARBA00022737"/>
    </source>
</evidence>
<dbReference type="GO" id="GO:0070382">
    <property type="term" value="C:exocytic vesicle"/>
    <property type="evidence" value="ECO:0007669"/>
    <property type="project" value="TreeGrafter"/>
</dbReference>
<evidence type="ECO:0000256" key="3">
    <source>
        <dbReference type="ARBA" id="ARBA00023136"/>
    </source>
</evidence>
<feature type="domain" description="C2" evidence="4">
    <location>
        <begin position="169"/>
        <end position="296"/>
    </location>
</feature>
<dbReference type="InParanoid" id="A0A1V9XT81"/>
<organism evidence="5 6">
    <name type="scientific">Tropilaelaps mercedesae</name>
    <dbReference type="NCBI Taxonomy" id="418985"/>
    <lineage>
        <taxon>Eukaryota</taxon>
        <taxon>Metazoa</taxon>
        <taxon>Ecdysozoa</taxon>
        <taxon>Arthropoda</taxon>
        <taxon>Chelicerata</taxon>
        <taxon>Arachnida</taxon>
        <taxon>Acari</taxon>
        <taxon>Parasitiformes</taxon>
        <taxon>Mesostigmata</taxon>
        <taxon>Gamasina</taxon>
        <taxon>Dermanyssoidea</taxon>
        <taxon>Laelapidae</taxon>
        <taxon>Tropilaelaps</taxon>
    </lineage>
</organism>
<keyword evidence="2" id="KW-0677">Repeat</keyword>
<keyword evidence="6" id="KW-1185">Reference proteome</keyword>
<dbReference type="EMBL" id="MNPL01004492">
    <property type="protein sequence ID" value="OQR76706.1"/>
    <property type="molecule type" value="Genomic_DNA"/>
</dbReference>
<accession>A0A1V9XT81</accession>
<feature type="domain" description="C2" evidence="4">
    <location>
        <begin position="18"/>
        <end position="140"/>
    </location>
</feature>
<evidence type="ECO:0000313" key="5">
    <source>
        <dbReference type="EMBL" id="OQR76706.1"/>
    </source>
</evidence>
<proteinExistence type="predicted"/>
<evidence type="ECO:0000259" key="4">
    <source>
        <dbReference type="PROSITE" id="PS50004"/>
    </source>
</evidence>
<dbReference type="PROSITE" id="PS50004">
    <property type="entry name" value="C2"/>
    <property type="match status" value="2"/>
</dbReference>
<name>A0A1V9XT81_9ACAR</name>
<dbReference type="PANTHER" id="PTHR45716">
    <property type="entry name" value="BITESIZE, ISOFORM I"/>
    <property type="match status" value="1"/>
</dbReference>
<dbReference type="PANTHER" id="PTHR45716:SF2">
    <property type="entry name" value="BITESIZE, ISOFORM I"/>
    <property type="match status" value="1"/>
</dbReference>
<dbReference type="SMART" id="SM00239">
    <property type="entry name" value="C2"/>
    <property type="match status" value="2"/>
</dbReference>
<dbReference type="GO" id="GO:0005886">
    <property type="term" value="C:plasma membrane"/>
    <property type="evidence" value="ECO:0007669"/>
    <property type="project" value="TreeGrafter"/>
</dbReference>
<comment type="caution">
    <text evidence="5">The sequence shown here is derived from an EMBL/GenBank/DDBJ whole genome shotgun (WGS) entry which is preliminary data.</text>
</comment>
<dbReference type="AlphaFoldDB" id="A0A1V9XT81"/>
<gene>
    <name evidence="5" type="ORF">BIW11_00549</name>
</gene>
<reference evidence="5 6" key="1">
    <citation type="journal article" date="2017" name="Gigascience">
        <title>Draft genome of the honey bee ectoparasitic mite, Tropilaelaps mercedesae, is shaped by the parasitic life history.</title>
        <authorList>
            <person name="Dong X."/>
            <person name="Armstrong S.D."/>
            <person name="Xia D."/>
            <person name="Makepeace B.L."/>
            <person name="Darby A.C."/>
            <person name="Kadowaki T."/>
        </authorList>
    </citation>
    <scope>NUCLEOTIDE SEQUENCE [LARGE SCALE GENOMIC DNA]</scope>
    <source>
        <strain evidence="5">Wuxi-XJTLU</strain>
    </source>
</reference>
<dbReference type="PRINTS" id="PR00360">
    <property type="entry name" value="C2DOMAIN"/>
</dbReference>
<dbReference type="CDD" id="cd04020">
    <property type="entry name" value="C2B_SLP_1-2-3-4"/>
    <property type="match status" value="1"/>
</dbReference>
<dbReference type="Gene3D" id="2.60.40.150">
    <property type="entry name" value="C2 domain"/>
    <property type="match status" value="2"/>
</dbReference>
<dbReference type="InterPro" id="IPR000008">
    <property type="entry name" value="C2_dom"/>
</dbReference>